<dbReference type="Pfam" id="PF08335">
    <property type="entry name" value="GlnD_UR_UTase"/>
    <property type="match status" value="2"/>
</dbReference>
<keyword evidence="4 7" id="KW-0067">ATP-binding</keyword>
<comment type="cofactor">
    <cofactor evidence="7">
        <name>Mg(2+)</name>
        <dbReference type="ChEBI" id="CHEBI:18420"/>
    </cofactor>
</comment>
<evidence type="ECO:0000313" key="11">
    <source>
        <dbReference type="Proteomes" id="UP001157134"/>
    </source>
</evidence>
<evidence type="ECO:0000313" key="10">
    <source>
        <dbReference type="EMBL" id="GLX84434.1"/>
    </source>
</evidence>
<proteinExistence type="inferred from homology"/>
<dbReference type="InterPro" id="IPR043519">
    <property type="entry name" value="NT_sf"/>
</dbReference>
<feature type="domain" description="PII-uridylyltransferase/Glutamine-synthetase adenylyltransferase" evidence="9">
    <location>
        <begin position="308"/>
        <end position="447"/>
    </location>
</feature>
<accession>A0ABQ6H8X6</accession>
<dbReference type="HAMAP" id="MF_00802">
    <property type="entry name" value="GlnE"/>
    <property type="match status" value="1"/>
</dbReference>
<dbReference type="RefSeq" id="WP_284296018.1">
    <property type="nucleotide sequence ID" value="NZ_BSSV01000001.1"/>
</dbReference>
<sequence length="955" mass="109357">MPENSLRPLSLLLQEKADNSWLHFSSRLAEDNEMLVEAPIKASICHGFALSDFIYNVAMQMPNEFVTLVSETRFYELAPKSYESILEAQIRGCENEMQLHSVLRKFRQLEMVRIAYADLVYKQPLKFCLAALSALADSLISGALSWLNSDCQDKWGKPVNSQGVEQPLLIYAMGKLGGKELNFSSDIDLIFTYPEAGETVGARKSIDNHQYFTRLGQKLITALNQQTADGFVYRVDMRLRPFGESGPLVMSFSALEDYYQEQGRDWERYAMLKARLIGSGDYHEQLQTMLKPFVFRRYIDFSVIESLRKMKMMIAQETRRKRLTNNIKLGAGGIREIEFIVQVFQLIRGGRKVELQERNLLTVLPRLVDTGELSPQSASTLEQAYCFLRRAENIIQALNDEQTQTLPDLALDQERLISAMGFDNWSVFIETLNHHMDAVHQEFNALIGEESPKHSGDDHHWQTVWMSLEREEDLASLISEQAPGIDVTTVAHVLSDFKQELQKRSIGPRGRNMFDKLMPRLLLFVCRENEADVILHRILMIFHRISTRTAYLELLYENEGALKQLIKLCLASEWISEYIAKYPILLDELIDPKLLHNPPSLSSYLPDLQLHLLRVPEDDVEAQMDGLRHFKQSQQLRIAAADVSGVLPLMKVSDHLTALASAILSEVIHQAWGHTSRRFGIPSSLQGTDDKGFIVIGYGKMGGIELGYSSDLDLVFLHNVDANELTNGEKQVPASQFYMKLAQRIMHIFNTRMASGMLYELDMRLRPSGNSGMLVVHMDNFAEYQRNEAWTWEHQALVRARGIYGQPLLIDKFDRIRRDILTLNRESDKLLNDVQTMREKMRAHLDESDKDKVSLKHGRGGLVDIEFLAQYLVLKHAKENPEICLFSDNTRIFESLAKQKLISEEQATQLVKTYQLLRNQGHIATLKNTDSITHEQETIEMMESSYLMCLELLKI</sequence>
<evidence type="ECO:0000256" key="2">
    <source>
        <dbReference type="ARBA" id="ARBA00022695"/>
    </source>
</evidence>
<keyword evidence="2 7" id="KW-0548">Nucleotidyltransferase</keyword>
<dbReference type="GO" id="GO:0016779">
    <property type="term" value="F:nucleotidyltransferase activity"/>
    <property type="evidence" value="ECO:0007669"/>
    <property type="project" value="UniProtKB-KW"/>
</dbReference>
<evidence type="ECO:0000256" key="5">
    <source>
        <dbReference type="ARBA" id="ARBA00022842"/>
    </source>
</evidence>
<keyword evidence="11" id="KW-1185">Reference proteome</keyword>
<feature type="domain" description="PII-uridylyltransferase/Glutamine-synthetase adenylyltransferase" evidence="9">
    <location>
        <begin position="836"/>
        <end position="920"/>
    </location>
</feature>
<gene>
    <name evidence="7 10" type="primary">glnE</name>
    <name evidence="10" type="ORF">tloyanaT_06860</name>
</gene>
<evidence type="ECO:0000256" key="7">
    <source>
        <dbReference type="HAMAP-Rule" id="MF_00802"/>
    </source>
</evidence>
<keyword evidence="5 7" id="KW-0460">Magnesium</keyword>
<evidence type="ECO:0000259" key="9">
    <source>
        <dbReference type="Pfam" id="PF08335"/>
    </source>
</evidence>
<protein>
    <recommendedName>
        <fullName evidence="7">Bifunctional glutamine synthetase adenylyltransferase/adenylyl-removing enzyme</fullName>
    </recommendedName>
    <alternativeName>
        <fullName evidence="7">ATP:glutamine synthetase adenylyltransferase</fullName>
    </alternativeName>
    <alternativeName>
        <fullName evidence="7">ATase</fullName>
    </alternativeName>
    <domain>
        <recommendedName>
            <fullName evidence="7">Glutamine synthetase adenylyl-L-tyrosine phosphorylase</fullName>
            <ecNumber evidence="7">2.7.7.89</ecNumber>
        </recommendedName>
        <alternativeName>
            <fullName evidence="7">Adenylyl removase</fullName>
            <shortName evidence="7">AR</shortName>
            <shortName evidence="7">AT-N</shortName>
        </alternativeName>
    </domain>
    <domain>
        <recommendedName>
            <fullName evidence="7">Glutamine synthetase adenylyl transferase</fullName>
            <ecNumber evidence="7">2.7.7.42</ecNumber>
        </recommendedName>
        <alternativeName>
            <fullName evidence="7">Adenylyl transferase</fullName>
            <shortName evidence="7">AT</shortName>
            <shortName evidence="7">AT-C</shortName>
        </alternativeName>
    </domain>
</protein>
<dbReference type="SUPFAM" id="SSF81301">
    <property type="entry name" value="Nucleotidyltransferase"/>
    <property type="match status" value="2"/>
</dbReference>
<dbReference type="EC" id="2.7.7.89" evidence="7"/>
<feature type="region of interest" description="Adenylyl transferase" evidence="7">
    <location>
        <begin position="456"/>
        <end position="955"/>
    </location>
</feature>
<dbReference type="PANTHER" id="PTHR30621:SF0">
    <property type="entry name" value="BIFUNCTIONAL GLUTAMINE SYNTHETASE ADENYLYLTRANSFERASE_ADENYLYL-REMOVING ENZYME"/>
    <property type="match status" value="1"/>
</dbReference>
<keyword evidence="6 7" id="KW-0511">Multifunctional enzyme</keyword>
<evidence type="ECO:0000256" key="4">
    <source>
        <dbReference type="ARBA" id="ARBA00022840"/>
    </source>
</evidence>
<feature type="region of interest" description="Adenylyl removase" evidence="7">
    <location>
        <begin position="1"/>
        <end position="451"/>
    </location>
</feature>
<dbReference type="InterPro" id="IPR005190">
    <property type="entry name" value="GlnE_rpt_dom"/>
</dbReference>
<evidence type="ECO:0000256" key="6">
    <source>
        <dbReference type="ARBA" id="ARBA00023268"/>
    </source>
</evidence>
<dbReference type="EC" id="2.7.7.42" evidence="7"/>
<comment type="function">
    <text evidence="7">Involved in the regulation of glutamine synthetase GlnA, a key enzyme in the process to assimilate ammonia. When cellular nitrogen levels are high, the C-terminal adenylyl transferase (AT) inactivates GlnA by covalent transfer of an adenylyl group from ATP to specific tyrosine residue of GlnA, thus reducing its activity. Conversely, when nitrogen levels are low, the N-terminal adenylyl removase (AR) activates GlnA by removing the adenylyl group by phosphorolysis, increasing its activity. The regulatory region of GlnE binds the signal transduction protein PII (GlnB) which indicates the nitrogen status of the cell.</text>
</comment>
<comment type="catalytic activity">
    <reaction evidence="7">
        <text>[glutamine synthetase]-L-tyrosine + ATP = [glutamine synthetase]-O(4)-(5'-adenylyl)-L-tyrosine + diphosphate</text>
        <dbReference type="Rhea" id="RHEA:18589"/>
        <dbReference type="Rhea" id="RHEA-COMP:10660"/>
        <dbReference type="Rhea" id="RHEA-COMP:10661"/>
        <dbReference type="ChEBI" id="CHEBI:30616"/>
        <dbReference type="ChEBI" id="CHEBI:33019"/>
        <dbReference type="ChEBI" id="CHEBI:46858"/>
        <dbReference type="ChEBI" id="CHEBI:83624"/>
        <dbReference type="EC" id="2.7.7.42"/>
    </reaction>
</comment>
<dbReference type="Gene3D" id="3.30.460.10">
    <property type="entry name" value="Beta Polymerase, domain 2"/>
    <property type="match status" value="2"/>
</dbReference>
<dbReference type="Gene3D" id="1.20.120.330">
    <property type="entry name" value="Nucleotidyltransferases domain 2"/>
    <property type="match status" value="2"/>
</dbReference>
<dbReference type="InterPro" id="IPR013546">
    <property type="entry name" value="PII_UdlTrfase/GS_AdlTrfase"/>
</dbReference>
<organism evidence="10 11">
    <name type="scientific">Thalassotalea loyana</name>
    <dbReference type="NCBI Taxonomy" id="280483"/>
    <lineage>
        <taxon>Bacteria</taxon>
        <taxon>Pseudomonadati</taxon>
        <taxon>Pseudomonadota</taxon>
        <taxon>Gammaproteobacteria</taxon>
        <taxon>Alteromonadales</taxon>
        <taxon>Colwelliaceae</taxon>
        <taxon>Thalassotalea</taxon>
    </lineage>
</organism>
<dbReference type="PANTHER" id="PTHR30621">
    <property type="entry name" value="GLUTAMINE SYNTHETASE ADENYLYLTRANSFERASE"/>
    <property type="match status" value="1"/>
</dbReference>
<dbReference type="NCBIfam" id="NF008292">
    <property type="entry name" value="PRK11072.1"/>
    <property type="match status" value="1"/>
</dbReference>
<reference evidence="10 11" key="1">
    <citation type="submission" date="2023-03" db="EMBL/GenBank/DDBJ databases">
        <title>Thalassotalea loyana LMG 22536T draft genome sequence.</title>
        <authorList>
            <person name="Sawabe T."/>
        </authorList>
    </citation>
    <scope>NUCLEOTIDE SEQUENCE [LARGE SCALE GENOMIC DNA]</scope>
    <source>
        <strain evidence="10 11">LMG 22536</strain>
    </source>
</reference>
<dbReference type="CDD" id="cd05401">
    <property type="entry name" value="NT_GlnE_GlnD_like"/>
    <property type="match status" value="2"/>
</dbReference>
<comment type="similarity">
    <text evidence="7">Belongs to the GlnE family.</text>
</comment>
<evidence type="ECO:0000256" key="3">
    <source>
        <dbReference type="ARBA" id="ARBA00022741"/>
    </source>
</evidence>
<dbReference type="Gene3D" id="1.20.120.1510">
    <property type="match status" value="1"/>
</dbReference>
<comment type="caution">
    <text evidence="10">The sequence shown here is derived from an EMBL/GenBank/DDBJ whole genome shotgun (WGS) entry which is preliminary data.</text>
</comment>
<dbReference type="Proteomes" id="UP001157134">
    <property type="component" value="Unassembled WGS sequence"/>
</dbReference>
<dbReference type="InterPro" id="IPR023057">
    <property type="entry name" value="GlnE"/>
</dbReference>
<keyword evidence="1 7" id="KW-0808">Transferase</keyword>
<dbReference type="EMBL" id="BSSV01000001">
    <property type="protein sequence ID" value="GLX84434.1"/>
    <property type="molecule type" value="Genomic_DNA"/>
</dbReference>
<keyword evidence="3 7" id="KW-0547">Nucleotide-binding</keyword>
<feature type="domain" description="Glutamate-ammonia ligase adenylyltransferase repeated" evidence="8">
    <location>
        <begin position="46"/>
        <end position="285"/>
    </location>
</feature>
<dbReference type="Pfam" id="PF03710">
    <property type="entry name" value="GlnE"/>
    <property type="match status" value="2"/>
</dbReference>
<feature type="domain" description="Glutamate-ammonia ligase adenylyltransferase repeated" evidence="8">
    <location>
        <begin position="562"/>
        <end position="815"/>
    </location>
</feature>
<comment type="catalytic activity">
    <reaction evidence="7">
        <text>[glutamine synthetase]-O(4)-(5'-adenylyl)-L-tyrosine + phosphate = [glutamine synthetase]-L-tyrosine + ADP</text>
        <dbReference type="Rhea" id="RHEA:43716"/>
        <dbReference type="Rhea" id="RHEA-COMP:10660"/>
        <dbReference type="Rhea" id="RHEA-COMP:10661"/>
        <dbReference type="ChEBI" id="CHEBI:43474"/>
        <dbReference type="ChEBI" id="CHEBI:46858"/>
        <dbReference type="ChEBI" id="CHEBI:83624"/>
        <dbReference type="ChEBI" id="CHEBI:456216"/>
        <dbReference type="EC" id="2.7.7.89"/>
    </reaction>
</comment>
<dbReference type="Gene3D" id="1.10.4050.10">
    <property type="entry name" value="Glutamine synthase adenylyltransferase GlnE"/>
    <property type="match status" value="1"/>
</dbReference>
<dbReference type="SUPFAM" id="SSF81593">
    <property type="entry name" value="Nucleotidyltransferase substrate binding subunit/domain"/>
    <property type="match status" value="2"/>
</dbReference>
<evidence type="ECO:0000259" key="8">
    <source>
        <dbReference type="Pfam" id="PF03710"/>
    </source>
</evidence>
<evidence type="ECO:0000256" key="1">
    <source>
        <dbReference type="ARBA" id="ARBA00022679"/>
    </source>
</evidence>
<name>A0ABQ6H8X6_9GAMM</name>